<accession>A0A158A6B0</accession>
<sequence>MRMTKRETHDLAQGSDEWRQFRLTRFGASEAAAMLGLSTKIKRNELLHMKHTATPQEFSDWVQKNILDYGHEVEALARPIVEEMLGQDLYPVTCSLGTLSASCDGLTIDDELAFEHKQWNTDLAHAVRSGVLPDEYQPQCQQIMLVTGAQKVIFVVSDGTRENLEHIEIEPNLAWFDRITSGWNQFERDLAVYQPHELADKPQADAIMALPALAVQIRGEVVTSNLPAFRSAAERFIAGIKTTLETDQDFADAEATVKFCEAAEKDLEVAKNAALAQTSSIDELMRTVDFIKAQLRDKRLSLDKLVTKRKDEIKAGVIADGRKAYADHVAALNDELHIVSIVVLAPDFVAAAKNKRTLASLHDAVDTALANGKIAADEAARDLRAKLDWYKEIAVEHMFLFRDLQPLIQKPIDDFKLAVTTRIAEHKRQEDEREAKRKADEAAAKNVVASAEAASGSTASTVSGAASPAVATRSGFVGTGVKANVTPSGAPTLRLGQINERLAPVMVTADGLTTLGFAPAATDKSAKLYHEEIFPHICAALIEHIQTAILETSTA</sequence>
<dbReference type="Gene3D" id="3.90.320.10">
    <property type="match status" value="1"/>
</dbReference>
<organism evidence="2 3">
    <name type="scientific">Caballeronia calidae</name>
    <dbReference type="NCBI Taxonomy" id="1777139"/>
    <lineage>
        <taxon>Bacteria</taxon>
        <taxon>Pseudomonadati</taxon>
        <taxon>Pseudomonadota</taxon>
        <taxon>Betaproteobacteria</taxon>
        <taxon>Burkholderiales</taxon>
        <taxon>Burkholderiaceae</taxon>
        <taxon>Caballeronia</taxon>
    </lineage>
</organism>
<evidence type="ECO:0000313" key="3">
    <source>
        <dbReference type="Proteomes" id="UP000071859"/>
    </source>
</evidence>
<dbReference type="SUPFAM" id="SSF52980">
    <property type="entry name" value="Restriction endonuclease-like"/>
    <property type="match status" value="1"/>
</dbReference>
<comment type="caution">
    <text evidence="2">The sequence shown here is derived from an EMBL/GenBank/DDBJ whole genome shotgun (WGS) entry which is preliminary data.</text>
</comment>
<dbReference type="Pfam" id="PF09588">
    <property type="entry name" value="YqaJ"/>
    <property type="match status" value="1"/>
</dbReference>
<feature type="domain" description="YqaJ viral recombinase" evidence="1">
    <location>
        <begin position="17"/>
        <end position="150"/>
    </location>
</feature>
<dbReference type="InterPro" id="IPR019080">
    <property type="entry name" value="YqaJ_viral_recombinase"/>
</dbReference>
<evidence type="ECO:0000313" key="2">
    <source>
        <dbReference type="EMBL" id="SAK53239.1"/>
    </source>
</evidence>
<dbReference type="EMBL" id="FCOX02000004">
    <property type="protein sequence ID" value="SAK53239.1"/>
    <property type="molecule type" value="Genomic_DNA"/>
</dbReference>
<proteinExistence type="predicted"/>
<protein>
    <submittedName>
        <fullName evidence="2">Endonuclease-like phage-related protein</fullName>
    </submittedName>
</protein>
<dbReference type="Proteomes" id="UP000071859">
    <property type="component" value="Unassembled WGS sequence"/>
</dbReference>
<dbReference type="GO" id="GO:0004519">
    <property type="term" value="F:endonuclease activity"/>
    <property type="evidence" value="ECO:0007669"/>
    <property type="project" value="UniProtKB-KW"/>
</dbReference>
<evidence type="ECO:0000259" key="1">
    <source>
        <dbReference type="Pfam" id="PF09588"/>
    </source>
</evidence>
<dbReference type="AlphaFoldDB" id="A0A158A6B0"/>
<dbReference type="InterPro" id="IPR011335">
    <property type="entry name" value="Restrct_endonuc-II-like"/>
</dbReference>
<keyword evidence="3" id="KW-1185">Reference proteome</keyword>
<dbReference type="InterPro" id="IPR011604">
    <property type="entry name" value="PDDEXK-like_dom_sf"/>
</dbReference>
<name>A0A158A6B0_9BURK</name>
<reference evidence="2" key="1">
    <citation type="submission" date="2016-01" db="EMBL/GenBank/DDBJ databases">
        <authorList>
            <person name="Peeters C."/>
        </authorList>
    </citation>
    <scope>NUCLEOTIDE SEQUENCE</scope>
    <source>
        <strain evidence="2">LMG 29321</strain>
    </source>
</reference>
<gene>
    <name evidence="2" type="ORF">AWB78_01307</name>
</gene>